<dbReference type="EMBL" id="LAZR01017932">
    <property type="protein sequence ID" value="KKL98406.1"/>
    <property type="molecule type" value="Genomic_DNA"/>
</dbReference>
<comment type="caution">
    <text evidence="1">The sequence shown here is derived from an EMBL/GenBank/DDBJ whole genome shotgun (WGS) entry which is preliminary data.</text>
</comment>
<name>A0A0F9H630_9ZZZZ</name>
<accession>A0A0F9H630</accession>
<reference evidence="1" key="1">
    <citation type="journal article" date="2015" name="Nature">
        <title>Complex archaea that bridge the gap between prokaryotes and eukaryotes.</title>
        <authorList>
            <person name="Spang A."/>
            <person name="Saw J.H."/>
            <person name="Jorgensen S.L."/>
            <person name="Zaremba-Niedzwiedzka K."/>
            <person name="Martijn J."/>
            <person name="Lind A.E."/>
            <person name="van Eijk R."/>
            <person name="Schleper C."/>
            <person name="Guy L."/>
            <person name="Ettema T.J."/>
        </authorList>
    </citation>
    <scope>NUCLEOTIDE SEQUENCE</scope>
</reference>
<evidence type="ECO:0000313" key="1">
    <source>
        <dbReference type="EMBL" id="KKL98406.1"/>
    </source>
</evidence>
<protein>
    <submittedName>
        <fullName evidence="1">Uncharacterized protein</fullName>
    </submittedName>
</protein>
<feature type="non-terminal residue" evidence="1">
    <location>
        <position position="1"/>
    </location>
</feature>
<proteinExistence type="predicted"/>
<dbReference type="AlphaFoldDB" id="A0A0F9H630"/>
<organism evidence="1">
    <name type="scientific">marine sediment metagenome</name>
    <dbReference type="NCBI Taxonomy" id="412755"/>
    <lineage>
        <taxon>unclassified sequences</taxon>
        <taxon>metagenomes</taxon>
        <taxon>ecological metagenomes</taxon>
    </lineage>
</organism>
<gene>
    <name evidence="1" type="ORF">LCGC14_1824780</name>
</gene>
<sequence>IGPTTGAYKTKVKSLHTDKKVEIAIKGEKVAIKLDKKIRKNDKLYLVEQV</sequence>